<proteinExistence type="predicted"/>
<protein>
    <submittedName>
        <fullName evidence="4">Glutamine-fructose-6-phosphate transaminase</fullName>
        <ecNumber evidence="4">2.6.1.16</ecNumber>
    </submittedName>
    <submittedName>
        <fullName evidence="3">Phosphosugar isomerase</fullName>
    </submittedName>
    <submittedName>
        <fullName evidence="6">SIS domain-containing protein</fullName>
    </submittedName>
</protein>
<dbReference type="GO" id="GO:0097367">
    <property type="term" value="F:carbohydrate derivative binding"/>
    <property type="evidence" value="ECO:0007669"/>
    <property type="project" value="InterPro"/>
</dbReference>
<keyword evidence="4" id="KW-0032">Aminotransferase</keyword>
<dbReference type="InterPro" id="IPR035490">
    <property type="entry name" value="GlmS/FrlB_SIS"/>
</dbReference>
<dbReference type="InterPro" id="IPR001347">
    <property type="entry name" value="SIS_dom"/>
</dbReference>
<dbReference type="Gene3D" id="3.40.50.10490">
    <property type="entry name" value="Glucose-6-phosphate isomerase like protein, domain 1"/>
    <property type="match status" value="2"/>
</dbReference>
<dbReference type="GeneID" id="26739037"/>
<dbReference type="GO" id="GO:0004360">
    <property type="term" value="F:glutamine-fructose-6-phosphate transaminase (isomerizing) activity"/>
    <property type="evidence" value="ECO:0007669"/>
    <property type="project" value="UniProtKB-EC"/>
</dbReference>
<dbReference type="Proteomes" id="UP000062768">
    <property type="component" value="Chromosome I"/>
</dbReference>
<dbReference type="EMBL" id="LN734822">
    <property type="protein sequence ID" value="CEL24425.1"/>
    <property type="molecule type" value="Genomic_DNA"/>
</dbReference>
<dbReference type="Proteomes" id="UP000029661">
    <property type="component" value="Chromosome"/>
</dbReference>
<reference evidence="3" key="1">
    <citation type="submission" date="2013-12" db="EMBL/GenBank/DDBJ databases">
        <title>The complete genome sequence of Methanobacterium sp. BRM9.</title>
        <authorList>
            <consortium name="Pastoral Greenhouse Gas Research Consortium"/>
            <person name="Kelly W.J."/>
            <person name="Leahy S.C."/>
            <person name="Perry R."/>
            <person name="Li D."/>
            <person name="Altermann E."/>
            <person name="Lambie S.C."/>
            <person name="Attwood G.T."/>
        </authorList>
    </citation>
    <scope>NUCLEOTIDE SEQUENCE [LARGE SCALE GENOMIC DNA]</scope>
    <source>
        <strain evidence="3">BRM9</strain>
    </source>
</reference>
<reference evidence="5" key="3">
    <citation type="submission" date="2014-09" db="EMBL/GenBank/DDBJ databases">
        <authorList>
            <person name="Bishop-Lilly K.A."/>
            <person name="Broomall S.M."/>
            <person name="Chain P.S."/>
            <person name="Chertkov O."/>
            <person name="Coyne S.R."/>
            <person name="Daligault H.E."/>
            <person name="Davenport K.W."/>
            <person name="Erkkila T."/>
            <person name="Frey K.G."/>
            <person name="Gibbons H.S."/>
            <person name="Gu W."/>
            <person name="Jaissle J."/>
            <person name="Johnson S.L."/>
            <person name="Koroleva G.I."/>
            <person name="Ladner J.T."/>
            <person name="Lo C.-C."/>
            <person name="Minogue T.D."/>
            <person name="Munk C."/>
            <person name="Palacios G.F."/>
            <person name="Redden C.L."/>
            <person name="Rosenzweig C.N."/>
            <person name="Scholz M.B."/>
            <person name="Teshima H."/>
            <person name="Xu Y."/>
        </authorList>
    </citation>
    <scope>NUCLEOTIDE SEQUENCE</scope>
    <source>
        <strain evidence="5">Mb9</strain>
    </source>
</reference>
<dbReference type="EMBL" id="LN515531">
    <property type="protein sequence ID" value="CEA14539.1"/>
    <property type="molecule type" value="Genomic_DNA"/>
</dbReference>
<evidence type="ECO:0000313" key="6">
    <source>
        <dbReference type="EMBL" id="MBF4473890.1"/>
    </source>
</evidence>
<dbReference type="EC" id="2.6.1.16" evidence="4"/>
<accession>A0A090I574</accession>
<dbReference type="InterPro" id="IPR035466">
    <property type="entry name" value="GlmS/AgaS_SIS"/>
</dbReference>
<dbReference type="AlphaFoldDB" id="A0A090I574"/>
<keyword evidence="4" id="KW-0808">Transferase</keyword>
<dbReference type="CDD" id="cd05009">
    <property type="entry name" value="SIS_GlmS_GlmD_2"/>
    <property type="match status" value="1"/>
</dbReference>
<evidence type="ECO:0000313" key="4">
    <source>
        <dbReference type="EMBL" id="CEA14539.1"/>
    </source>
</evidence>
<name>A0A090I574_METFO</name>
<evidence type="ECO:0000313" key="5">
    <source>
        <dbReference type="EMBL" id="CEL24425.1"/>
    </source>
</evidence>
<dbReference type="Pfam" id="PF01380">
    <property type="entry name" value="SIS"/>
    <property type="match status" value="1"/>
</dbReference>
<dbReference type="SUPFAM" id="SSF53697">
    <property type="entry name" value="SIS domain"/>
    <property type="match status" value="1"/>
</dbReference>
<dbReference type="RefSeq" id="WP_048073556.1">
    <property type="nucleotide sequence ID" value="NZ_CP006933.1"/>
</dbReference>
<evidence type="ECO:0000313" key="3">
    <source>
        <dbReference type="EMBL" id="AIS32330.1"/>
    </source>
</evidence>
<dbReference type="PATRIC" id="fig|2162.10.peg.812"/>
<keyword evidence="1" id="KW-0677">Repeat</keyword>
<dbReference type="STRING" id="2162.BRM9_1516"/>
<dbReference type="PROSITE" id="PS51464">
    <property type="entry name" value="SIS"/>
    <property type="match status" value="1"/>
</dbReference>
<feature type="domain" description="SIS" evidence="2">
    <location>
        <begin position="30"/>
        <end position="169"/>
    </location>
</feature>
<dbReference type="GO" id="GO:0016853">
    <property type="term" value="F:isomerase activity"/>
    <property type="evidence" value="ECO:0007669"/>
    <property type="project" value="UniProtKB-KW"/>
</dbReference>
<dbReference type="Proteomes" id="UP000606900">
    <property type="component" value="Unassembled WGS sequence"/>
</dbReference>
<reference evidence="6" key="4">
    <citation type="submission" date="2020-10" db="EMBL/GenBank/DDBJ databases">
        <title>Dehalococcoides mccartyi of a TCE/Cr reducing biochatode.</title>
        <authorList>
            <person name="Matturro B."/>
        </authorList>
    </citation>
    <scope>NUCLEOTIDE SEQUENCE</scope>
    <source>
        <strain evidence="6">Bin2</strain>
    </source>
</reference>
<dbReference type="EMBL" id="JADIIL010000003">
    <property type="protein sequence ID" value="MBF4473890.1"/>
    <property type="molecule type" value="Genomic_DNA"/>
</dbReference>
<dbReference type="GO" id="GO:0006047">
    <property type="term" value="P:UDP-N-acetylglucosamine metabolic process"/>
    <property type="evidence" value="ECO:0007669"/>
    <property type="project" value="TreeGrafter"/>
</dbReference>
<evidence type="ECO:0000313" key="7">
    <source>
        <dbReference type="Proteomes" id="UP000062768"/>
    </source>
</evidence>
<reference evidence="4" key="2">
    <citation type="submission" date="2014-08" db="EMBL/GenBank/DDBJ databases">
        <authorList>
            <person name="Wibberg D."/>
        </authorList>
    </citation>
    <scope>NUCLEOTIDE SEQUENCE</scope>
</reference>
<dbReference type="EMBL" id="CP006933">
    <property type="protein sequence ID" value="AIS32330.1"/>
    <property type="molecule type" value="Genomic_DNA"/>
</dbReference>
<dbReference type="PANTHER" id="PTHR10937:SF14">
    <property type="entry name" value="FRUCTOSELYSINE 6-PHOSPHATE DEGLYCASE"/>
    <property type="match status" value="1"/>
</dbReference>
<sequence>MHYKMYEEMMEQPRSLKDTMKAEKSHMKEMSEKFDEFDKIYLVGCGSSLSTCFSSKDAMNMVSNRNLEVFTGYEFFYHKNLQEKNAGVILTSQSGETADTLAALRRAKKEGMYTVSIINEEKSTMAQESTDVILTRGGRETAILGTKTYMTQLMCLYQILLGMETSSQSQEVLADLAKIPSITQDLLKKTEAENKALAQKYADYDIFYCMGSGPNYGLAYKLAMTMFMEGAIKHACPLYSGEFRHGLIERVEKDVPVVFLEADYPGDEFTRKSIEFSQKIGANNLIYRMQDYADINPLLAPFVLVVPLEWFVYYLAHFNQEDPGSTRHIGKVRY</sequence>
<evidence type="ECO:0000256" key="1">
    <source>
        <dbReference type="ARBA" id="ARBA00022737"/>
    </source>
</evidence>
<dbReference type="InterPro" id="IPR046348">
    <property type="entry name" value="SIS_dom_sf"/>
</dbReference>
<keyword evidence="7" id="KW-1185">Reference proteome</keyword>
<organism evidence="4">
    <name type="scientific">Methanobacterium formicicum</name>
    <dbReference type="NCBI Taxonomy" id="2162"/>
    <lineage>
        <taxon>Archaea</taxon>
        <taxon>Methanobacteriati</taxon>
        <taxon>Methanobacteriota</taxon>
        <taxon>Methanomada group</taxon>
        <taxon>Methanobacteria</taxon>
        <taxon>Methanobacteriales</taxon>
        <taxon>Methanobacteriaceae</taxon>
        <taxon>Methanobacterium</taxon>
    </lineage>
</organism>
<evidence type="ECO:0000259" key="2">
    <source>
        <dbReference type="PROSITE" id="PS51464"/>
    </source>
</evidence>
<dbReference type="KEGG" id="mfc:BRM9_1516"/>
<gene>
    <name evidence="3" type="ORF">BRM9_1516</name>
    <name evidence="4" type="ORF">DSM1535_2219</name>
    <name evidence="6" type="ORF">ISP06_00255</name>
    <name evidence="5" type="ORF">MB9_0782</name>
</gene>
<keyword evidence="3" id="KW-0413">Isomerase</keyword>
<dbReference type="GO" id="GO:0006002">
    <property type="term" value="P:fructose 6-phosphate metabolic process"/>
    <property type="evidence" value="ECO:0007669"/>
    <property type="project" value="TreeGrafter"/>
</dbReference>
<dbReference type="PANTHER" id="PTHR10937">
    <property type="entry name" value="GLUCOSAMINE--FRUCTOSE-6-PHOSPHATE AMINOTRANSFERASE, ISOMERIZING"/>
    <property type="match status" value="1"/>
</dbReference>
<dbReference type="GO" id="GO:0006487">
    <property type="term" value="P:protein N-linked glycosylation"/>
    <property type="evidence" value="ECO:0007669"/>
    <property type="project" value="TreeGrafter"/>
</dbReference>
<dbReference type="OrthoDB" id="372195at2157"/>
<dbReference type="KEGG" id="mfi:DSM1535_2219"/>
<dbReference type="CDD" id="cd05008">
    <property type="entry name" value="SIS_GlmS_GlmD_1"/>
    <property type="match status" value="1"/>
</dbReference>